<feature type="binding site" evidence="7">
    <location>
        <position position="145"/>
    </location>
    <ligand>
        <name>Zn(2+)</name>
        <dbReference type="ChEBI" id="CHEBI:29105"/>
        <label>2</label>
        <note>catalytic</note>
    </ligand>
</feature>
<dbReference type="GO" id="GO:0031012">
    <property type="term" value="C:extracellular matrix"/>
    <property type="evidence" value="ECO:0007669"/>
    <property type="project" value="InterPro"/>
</dbReference>
<dbReference type="SUPFAM" id="SSF55486">
    <property type="entry name" value="Metalloproteases ('zincins'), catalytic domain"/>
    <property type="match status" value="1"/>
</dbReference>
<reference evidence="10 11" key="1">
    <citation type="submission" date="2019-10" db="EMBL/GenBank/DDBJ databases">
        <authorList>
            <person name="Palmer J.M."/>
        </authorList>
    </citation>
    <scope>NUCLEOTIDE SEQUENCE [LARGE SCALE GENOMIC DNA]</scope>
    <source>
        <strain evidence="10 11">TWF694</strain>
    </source>
</reference>
<feature type="compositionally biased region" description="Polar residues" evidence="8">
    <location>
        <begin position="186"/>
        <end position="211"/>
    </location>
</feature>
<dbReference type="GO" id="GO:0004222">
    <property type="term" value="F:metalloendopeptidase activity"/>
    <property type="evidence" value="ECO:0007669"/>
    <property type="project" value="InterPro"/>
</dbReference>
<dbReference type="InterPro" id="IPR021190">
    <property type="entry name" value="Pept_M10A"/>
</dbReference>
<evidence type="ECO:0000256" key="5">
    <source>
        <dbReference type="ARBA" id="ARBA00023049"/>
    </source>
</evidence>
<dbReference type="EMBL" id="JAVHJO010000002">
    <property type="protein sequence ID" value="KAK6542479.1"/>
    <property type="molecule type" value="Genomic_DNA"/>
</dbReference>
<dbReference type="PANTHER" id="PTHR10201:SF323">
    <property type="entry name" value="MATRIX METALLOPROTEINASE-21"/>
    <property type="match status" value="1"/>
</dbReference>
<dbReference type="PRINTS" id="PR00138">
    <property type="entry name" value="MATRIXIN"/>
</dbReference>
<evidence type="ECO:0000256" key="7">
    <source>
        <dbReference type="PIRSR" id="PIRSR621190-2"/>
    </source>
</evidence>
<keyword evidence="7" id="KW-0106">Calcium</keyword>
<sequence>MCSVGEVDEQNIDCRSICRRQFDQNKETWTNGYVFRYQMTGLVPGMNQAAMDAAFNRAWEKWAQIVPFKLQRANGAQDVNMTVSAVSSDSYFAKNRSAGAYANIGPRGTNNRSHLTVKVQGIQWTTESLHTVYLHELGHVLGLQHSSDPNAVMYAGMRYGGERQLTPNDISRMQYILRLNHLSSVSSGVGAPQRSNNPNPSQYNNKQNNIGRQRHRYNKNRQYKRSSKLESSPSAKPAQQLTDKREE</sequence>
<gene>
    <name evidence="10" type="primary">MMP12_2</name>
    <name evidence="10" type="ORF">TWF694_006432</name>
</gene>
<feature type="binding site" evidence="7">
    <location>
        <position position="135"/>
    </location>
    <ligand>
        <name>Zn(2+)</name>
        <dbReference type="ChEBI" id="CHEBI:29105"/>
        <label>2</label>
        <note>catalytic</note>
    </ligand>
</feature>
<keyword evidence="11" id="KW-1185">Reference proteome</keyword>
<comment type="cofactor">
    <cofactor evidence="7">
        <name>Ca(2+)</name>
        <dbReference type="ChEBI" id="CHEBI:29108"/>
    </cofactor>
    <text evidence="7">Can bind about 5 Ca(2+) ions per subunit.</text>
</comment>
<feature type="compositionally biased region" description="Polar residues" evidence="8">
    <location>
        <begin position="229"/>
        <end position="241"/>
    </location>
</feature>
<feature type="binding site" evidence="7">
    <location>
        <position position="114"/>
    </location>
    <ligand>
        <name>Zn(2+)</name>
        <dbReference type="ChEBI" id="CHEBI:29105"/>
        <label>1</label>
    </ligand>
</feature>
<feature type="active site" evidence="6">
    <location>
        <position position="136"/>
    </location>
</feature>
<dbReference type="InterPro" id="IPR006026">
    <property type="entry name" value="Peptidase_Metallo"/>
</dbReference>
<feature type="binding site" evidence="7">
    <location>
        <position position="139"/>
    </location>
    <ligand>
        <name>Zn(2+)</name>
        <dbReference type="ChEBI" id="CHEBI:29105"/>
        <label>2</label>
        <note>catalytic</note>
    </ligand>
</feature>
<dbReference type="Gene3D" id="3.40.390.10">
    <property type="entry name" value="Collagenase (Catalytic Domain)"/>
    <property type="match status" value="1"/>
</dbReference>
<feature type="domain" description="Peptidase metallopeptidase" evidence="9">
    <location>
        <begin position="25"/>
        <end position="179"/>
    </location>
</feature>
<dbReference type="SMART" id="SM00235">
    <property type="entry name" value="ZnMc"/>
    <property type="match status" value="1"/>
</dbReference>
<evidence type="ECO:0000256" key="6">
    <source>
        <dbReference type="PIRSR" id="PIRSR621190-1"/>
    </source>
</evidence>
<evidence type="ECO:0000256" key="2">
    <source>
        <dbReference type="ARBA" id="ARBA00022723"/>
    </source>
</evidence>
<dbReference type="Proteomes" id="UP001365542">
    <property type="component" value="Unassembled WGS sequence"/>
</dbReference>
<dbReference type="AlphaFoldDB" id="A0AAV9XKH3"/>
<keyword evidence="3" id="KW-0378">Hydrolase</keyword>
<organism evidence="10 11">
    <name type="scientific">Orbilia ellipsospora</name>
    <dbReference type="NCBI Taxonomy" id="2528407"/>
    <lineage>
        <taxon>Eukaryota</taxon>
        <taxon>Fungi</taxon>
        <taxon>Dikarya</taxon>
        <taxon>Ascomycota</taxon>
        <taxon>Pezizomycotina</taxon>
        <taxon>Orbiliomycetes</taxon>
        <taxon>Orbiliales</taxon>
        <taxon>Orbiliaceae</taxon>
        <taxon>Orbilia</taxon>
    </lineage>
</organism>
<comment type="cofactor">
    <cofactor evidence="7">
        <name>Zn(2+)</name>
        <dbReference type="ChEBI" id="CHEBI:29105"/>
    </cofactor>
    <text evidence="7">Binds 2 Zn(2+) ions per subunit.</text>
</comment>
<accession>A0AAV9XKH3</accession>
<feature type="compositionally biased region" description="Basic residues" evidence="8">
    <location>
        <begin position="212"/>
        <end position="226"/>
    </location>
</feature>
<feature type="binding site" evidence="7">
    <location>
        <position position="153"/>
    </location>
    <ligand>
        <name>Zn(2+)</name>
        <dbReference type="ChEBI" id="CHEBI:29105"/>
        <label>2</label>
        <note>catalytic</note>
    </ligand>
</feature>
<evidence type="ECO:0000256" key="1">
    <source>
        <dbReference type="ARBA" id="ARBA00022670"/>
    </source>
</evidence>
<proteinExistence type="predicted"/>
<evidence type="ECO:0000256" key="4">
    <source>
        <dbReference type="ARBA" id="ARBA00022833"/>
    </source>
</evidence>
<dbReference type="GO" id="GO:0006508">
    <property type="term" value="P:proteolysis"/>
    <property type="evidence" value="ECO:0007669"/>
    <property type="project" value="UniProtKB-KW"/>
</dbReference>
<keyword evidence="1" id="KW-0645">Protease</keyword>
<dbReference type="InterPro" id="IPR001818">
    <property type="entry name" value="Pept_M10_metallopeptidase"/>
</dbReference>
<keyword evidence="5" id="KW-0482">Metalloprotease</keyword>
<evidence type="ECO:0000313" key="11">
    <source>
        <dbReference type="Proteomes" id="UP001365542"/>
    </source>
</evidence>
<keyword evidence="2 7" id="KW-0479">Metal-binding</keyword>
<evidence type="ECO:0000259" key="9">
    <source>
        <dbReference type="SMART" id="SM00235"/>
    </source>
</evidence>
<protein>
    <submittedName>
        <fullName evidence="10">ZnMc</fullName>
    </submittedName>
</protein>
<name>A0AAV9XKH3_9PEZI</name>
<evidence type="ECO:0000313" key="10">
    <source>
        <dbReference type="EMBL" id="KAK6542479.1"/>
    </source>
</evidence>
<feature type="region of interest" description="Disordered" evidence="8">
    <location>
        <begin position="186"/>
        <end position="247"/>
    </location>
</feature>
<comment type="caution">
    <text evidence="10">The sequence shown here is derived from an EMBL/GenBank/DDBJ whole genome shotgun (WGS) entry which is preliminary data.</text>
</comment>
<dbReference type="Pfam" id="PF00413">
    <property type="entry name" value="Peptidase_M10"/>
    <property type="match status" value="1"/>
</dbReference>
<feature type="binding site" evidence="7">
    <location>
        <position position="78"/>
    </location>
    <ligand>
        <name>Ca(2+)</name>
        <dbReference type="ChEBI" id="CHEBI:29108"/>
        <label>2</label>
    </ligand>
</feature>
<dbReference type="GO" id="GO:0008270">
    <property type="term" value="F:zinc ion binding"/>
    <property type="evidence" value="ECO:0007669"/>
    <property type="project" value="InterPro"/>
</dbReference>
<keyword evidence="4 7" id="KW-0862">Zinc</keyword>
<evidence type="ECO:0000256" key="8">
    <source>
        <dbReference type="SAM" id="MobiDB-lite"/>
    </source>
</evidence>
<evidence type="ECO:0000256" key="3">
    <source>
        <dbReference type="ARBA" id="ARBA00022801"/>
    </source>
</evidence>
<dbReference type="PANTHER" id="PTHR10201">
    <property type="entry name" value="MATRIX METALLOPROTEINASE"/>
    <property type="match status" value="1"/>
</dbReference>
<dbReference type="InterPro" id="IPR024079">
    <property type="entry name" value="MetalloPept_cat_dom_sf"/>
</dbReference>